<comment type="catalytic activity">
    <reaction evidence="10 11">
        <text>D-alanyl-D-alanine + UDP-N-acetyl-alpha-D-muramoyl-L-alanyl-gamma-D-glutamyl-meso-2,6-diaminopimelate + ATP = UDP-N-acetyl-alpha-D-muramoyl-L-alanyl-gamma-D-glutamyl-meso-2,6-diaminopimeloyl-D-alanyl-D-alanine + ADP + phosphate + H(+)</text>
        <dbReference type="Rhea" id="RHEA:28374"/>
        <dbReference type="ChEBI" id="CHEBI:15378"/>
        <dbReference type="ChEBI" id="CHEBI:30616"/>
        <dbReference type="ChEBI" id="CHEBI:43474"/>
        <dbReference type="ChEBI" id="CHEBI:57822"/>
        <dbReference type="ChEBI" id="CHEBI:61386"/>
        <dbReference type="ChEBI" id="CHEBI:83905"/>
        <dbReference type="ChEBI" id="CHEBI:456216"/>
        <dbReference type="EC" id="6.3.2.10"/>
    </reaction>
</comment>
<feature type="domain" description="Mur ligase C-terminal" evidence="13">
    <location>
        <begin position="328"/>
        <end position="456"/>
    </location>
</feature>
<dbReference type="NCBIfam" id="TIGR01143">
    <property type="entry name" value="murF"/>
    <property type="match status" value="1"/>
</dbReference>
<reference evidence="15 16" key="1">
    <citation type="submission" date="2018-03" db="EMBL/GenBank/DDBJ databases">
        <title>Genomic Encyclopedia of Archaeal and Bacterial Type Strains, Phase II (KMG-II): from individual species to whole genera.</title>
        <authorList>
            <person name="Goeker M."/>
        </authorList>
    </citation>
    <scope>NUCLEOTIDE SEQUENCE [LARGE SCALE GENOMIC DNA]</scope>
    <source>
        <strain evidence="15 16">DSM 45312</strain>
    </source>
</reference>
<dbReference type="PANTHER" id="PTHR43024">
    <property type="entry name" value="UDP-N-ACETYLMURAMOYL-TRIPEPTIDE--D-ALANYL-D-ALANINE LIGASE"/>
    <property type="match status" value="1"/>
</dbReference>
<dbReference type="InterPro" id="IPR000713">
    <property type="entry name" value="Mur_ligase_N"/>
</dbReference>
<evidence type="ECO:0000256" key="8">
    <source>
        <dbReference type="ARBA" id="ARBA00023306"/>
    </source>
</evidence>
<dbReference type="InterPro" id="IPR005863">
    <property type="entry name" value="UDP-N-AcMur_synth"/>
</dbReference>
<evidence type="ECO:0000313" key="16">
    <source>
        <dbReference type="Proteomes" id="UP000240542"/>
    </source>
</evidence>
<dbReference type="GO" id="GO:0047480">
    <property type="term" value="F:UDP-N-acetylmuramoyl-tripeptide-D-alanyl-D-alanine ligase activity"/>
    <property type="evidence" value="ECO:0007669"/>
    <property type="project" value="UniProtKB-UniRule"/>
</dbReference>
<dbReference type="Pfam" id="PF01225">
    <property type="entry name" value="Mur_ligase"/>
    <property type="match status" value="1"/>
</dbReference>
<dbReference type="OrthoDB" id="9800958at2"/>
<dbReference type="GO" id="GO:0009252">
    <property type="term" value="P:peptidoglycan biosynthetic process"/>
    <property type="evidence" value="ECO:0007669"/>
    <property type="project" value="UniProtKB-UniRule"/>
</dbReference>
<keyword evidence="4 10" id="KW-0547">Nucleotide-binding</keyword>
<dbReference type="EMBL" id="PYGA01000019">
    <property type="protein sequence ID" value="PSK91798.1"/>
    <property type="molecule type" value="Genomic_DNA"/>
</dbReference>
<evidence type="ECO:0000259" key="13">
    <source>
        <dbReference type="Pfam" id="PF02875"/>
    </source>
</evidence>
<evidence type="ECO:0000256" key="3">
    <source>
        <dbReference type="ARBA" id="ARBA00022618"/>
    </source>
</evidence>
<dbReference type="SUPFAM" id="SSF63418">
    <property type="entry name" value="MurE/MurF N-terminal domain"/>
    <property type="match status" value="1"/>
</dbReference>
<sequence>MIALSLDRIAEITESRLSGPARPADTVTGPVVVDSRQELSGGLFVALNGERADGHDFAAAAVEAGAVAVLGSRPVDGVPVLVVDGGDPAVLDALGRLAAHVLGELPSADVIGVTGSAGKTTTKDLLAQALRRLGPTIAPPGSFNNEIGHPLTVLRADPATRFLALEVSARGIGHIAHLCRIAPPRIGVVLNVGSAHLGEFGSKEAIATAKGELVEALPPAGEGGVAVLNADDPAVRAMAARTAARVVTFSDGSEDADVYAREVDLDATGRVRFRLHVGGASARVRLALVGGHQLHNALAVAAVAAELGMGIDDIADLLGSAGAVSRWRMEVGERADGVTVVNDAYNANPESMAAALRTLVAMAAGRRRVAVLGEMAELGEGHQEAHEAVGRLVAESGTELLVVVGAEAGPIGDGARNSPHWTAEREIVAVPDAAHAAEALRDRLLPGDVVIVKGSRVVALEQVAEQLMAVEAVR</sequence>
<keyword evidence="1 10" id="KW-0963">Cytoplasm</keyword>
<dbReference type="RefSeq" id="WP_106585465.1">
    <property type="nucleotide sequence ID" value="NZ_PYGA01000019.1"/>
</dbReference>
<feature type="binding site" evidence="10">
    <location>
        <begin position="115"/>
        <end position="121"/>
    </location>
    <ligand>
        <name>ATP</name>
        <dbReference type="ChEBI" id="CHEBI:30616"/>
    </ligand>
</feature>
<dbReference type="Pfam" id="PF08245">
    <property type="entry name" value="Mur_ligase_M"/>
    <property type="match status" value="1"/>
</dbReference>
<dbReference type="Gene3D" id="3.40.1190.10">
    <property type="entry name" value="Mur-like, catalytic domain"/>
    <property type="match status" value="1"/>
</dbReference>
<dbReference type="InterPro" id="IPR035911">
    <property type="entry name" value="MurE/MurF_N"/>
</dbReference>
<keyword evidence="8 10" id="KW-0131">Cell cycle</keyword>
<keyword evidence="9 10" id="KW-0961">Cell wall biogenesis/degradation</keyword>
<evidence type="ECO:0000259" key="12">
    <source>
        <dbReference type="Pfam" id="PF01225"/>
    </source>
</evidence>
<dbReference type="GO" id="GO:0071555">
    <property type="term" value="P:cell wall organization"/>
    <property type="evidence" value="ECO:0007669"/>
    <property type="project" value="UniProtKB-KW"/>
</dbReference>
<dbReference type="InterPro" id="IPR013221">
    <property type="entry name" value="Mur_ligase_cen"/>
</dbReference>
<feature type="domain" description="Mur ligase central" evidence="14">
    <location>
        <begin position="113"/>
        <end position="304"/>
    </location>
</feature>
<dbReference type="Gene3D" id="3.40.1390.10">
    <property type="entry name" value="MurE/MurF, N-terminal domain"/>
    <property type="match status" value="1"/>
</dbReference>
<evidence type="ECO:0000256" key="9">
    <source>
        <dbReference type="ARBA" id="ARBA00023316"/>
    </source>
</evidence>
<dbReference type="Gene3D" id="3.90.190.20">
    <property type="entry name" value="Mur ligase, C-terminal domain"/>
    <property type="match status" value="1"/>
</dbReference>
<keyword evidence="7 10" id="KW-0573">Peptidoglycan synthesis</keyword>
<protein>
    <recommendedName>
        <fullName evidence="10 11">UDP-N-acetylmuramoyl-tripeptide--D-alanyl-D-alanine ligase</fullName>
        <ecNumber evidence="10 11">6.3.2.10</ecNumber>
    </recommendedName>
    <alternativeName>
        <fullName evidence="10">D-alanyl-D-alanine-adding enzyme</fullName>
    </alternativeName>
</protein>
<evidence type="ECO:0000256" key="5">
    <source>
        <dbReference type="ARBA" id="ARBA00022840"/>
    </source>
</evidence>
<dbReference type="InterPro" id="IPR036615">
    <property type="entry name" value="Mur_ligase_C_dom_sf"/>
</dbReference>
<evidence type="ECO:0000313" key="15">
    <source>
        <dbReference type="EMBL" id="PSK91798.1"/>
    </source>
</evidence>
<dbReference type="GO" id="GO:0008360">
    <property type="term" value="P:regulation of cell shape"/>
    <property type="evidence" value="ECO:0007669"/>
    <property type="project" value="UniProtKB-KW"/>
</dbReference>
<keyword evidence="2 10" id="KW-0436">Ligase</keyword>
<dbReference type="Proteomes" id="UP000240542">
    <property type="component" value="Unassembled WGS sequence"/>
</dbReference>
<evidence type="ECO:0000256" key="7">
    <source>
        <dbReference type="ARBA" id="ARBA00022984"/>
    </source>
</evidence>
<dbReference type="GO" id="GO:0005737">
    <property type="term" value="C:cytoplasm"/>
    <property type="evidence" value="ECO:0007669"/>
    <property type="project" value="UniProtKB-SubCell"/>
</dbReference>
<dbReference type="GO" id="GO:0008766">
    <property type="term" value="F:UDP-N-acetylmuramoylalanyl-D-glutamyl-2,6-diaminopimelate-D-alanyl-D-alanine ligase activity"/>
    <property type="evidence" value="ECO:0007669"/>
    <property type="project" value="RHEA"/>
</dbReference>
<organism evidence="15 16">
    <name type="scientific">Murinocardiopsis flavida</name>
    <dbReference type="NCBI Taxonomy" id="645275"/>
    <lineage>
        <taxon>Bacteria</taxon>
        <taxon>Bacillati</taxon>
        <taxon>Actinomycetota</taxon>
        <taxon>Actinomycetes</taxon>
        <taxon>Streptosporangiales</taxon>
        <taxon>Nocardiopsidaceae</taxon>
        <taxon>Murinocardiopsis</taxon>
    </lineage>
</organism>
<gene>
    <name evidence="10" type="primary">murF</name>
    <name evidence="15" type="ORF">CLV63_11979</name>
</gene>
<dbReference type="UniPathway" id="UPA00219"/>
<accession>A0A2P8D3K4</accession>
<keyword evidence="6 10" id="KW-0133">Cell shape</keyword>
<dbReference type="SUPFAM" id="SSF53623">
    <property type="entry name" value="MurD-like peptide ligases, catalytic domain"/>
    <property type="match status" value="1"/>
</dbReference>
<evidence type="ECO:0000256" key="6">
    <source>
        <dbReference type="ARBA" id="ARBA00022960"/>
    </source>
</evidence>
<evidence type="ECO:0000256" key="1">
    <source>
        <dbReference type="ARBA" id="ARBA00022490"/>
    </source>
</evidence>
<dbReference type="GO" id="GO:0051301">
    <property type="term" value="P:cell division"/>
    <property type="evidence" value="ECO:0007669"/>
    <property type="project" value="UniProtKB-KW"/>
</dbReference>
<evidence type="ECO:0000256" key="2">
    <source>
        <dbReference type="ARBA" id="ARBA00022598"/>
    </source>
</evidence>
<dbReference type="EC" id="6.3.2.10" evidence="10 11"/>
<dbReference type="AlphaFoldDB" id="A0A2P8D3K4"/>
<dbReference type="GO" id="GO:0005524">
    <property type="term" value="F:ATP binding"/>
    <property type="evidence" value="ECO:0007669"/>
    <property type="project" value="UniProtKB-UniRule"/>
</dbReference>
<evidence type="ECO:0000259" key="14">
    <source>
        <dbReference type="Pfam" id="PF08245"/>
    </source>
</evidence>
<name>A0A2P8D3K4_9ACTN</name>
<dbReference type="HAMAP" id="MF_02019">
    <property type="entry name" value="MurF"/>
    <property type="match status" value="1"/>
</dbReference>
<feature type="domain" description="Mur ligase N-terminal catalytic" evidence="12">
    <location>
        <begin position="33"/>
        <end position="75"/>
    </location>
</feature>
<comment type="function">
    <text evidence="10 11">Involved in cell wall formation. Catalyzes the final step in the synthesis of UDP-N-acetylmuramoyl-pentapeptide, the precursor of murein.</text>
</comment>
<dbReference type="SUPFAM" id="SSF53244">
    <property type="entry name" value="MurD-like peptide ligases, peptide-binding domain"/>
    <property type="match status" value="1"/>
</dbReference>
<evidence type="ECO:0000256" key="11">
    <source>
        <dbReference type="RuleBase" id="RU004136"/>
    </source>
</evidence>
<keyword evidence="5 10" id="KW-0067">ATP-binding</keyword>
<dbReference type="Pfam" id="PF02875">
    <property type="entry name" value="Mur_ligase_C"/>
    <property type="match status" value="1"/>
</dbReference>
<comment type="subcellular location">
    <subcellularLocation>
        <location evidence="10 11">Cytoplasm</location>
    </subcellularLocation>
</comment>
<comment type="pathway">
    <text evidence="10 11">Cell wall biogenesis; peptidoglycan biosynthesis.</text>
</comment>
<comment type="similarity">
    <text evidence="10">Belongs to the MurCDEF family. MurF subfamily.</text>
</comment>
<dbReference type="InterPro" id="IPR051046">
    <property type="entry name" value="MurCDEF_CellWall_CoF430Synth"/>
</dbReference>
<evidence type="ECO:0000256" key="10">
    <source>
        <dbReference type="HAMAP-Rule" id="MF_02019"/>
    </source>
</evidence>
<keyword evidence="16" id="KW-1185">Reference proteome</keyword>
<keyword evidence="3 10" id="KW-0132">Cell division</keyword>
<proteinExistence type="inferred from homology"/>
<evidence type="ECO:0000256" key="4">
    <source>
        <dbReference type="ARBA" id="ARBA00022741"/>
    </source>
</evidence>
<comment type="caution">
    <text evidence="15">The sequence shown here is derived from an EMBL/GenBank/DDBJ whole genome shotgun (WGS) entry which is preliminary data.</text>
</comment>
<dbReference type="InterPro" id="IPR004101">
    <property type="entry name" value="Mur_ligase_C"/>
</dbReference>
<dbReference type="PANTHER" id="PTHR43024:SF1">
    <property type="entry name" value="UDP-N-ACETYLMURAMOYL-TRIPEPTIDE--D-ALANYL-D-ALANINE LIGASE"/>
    <property type="match status" value="1"/>
</dbReference>
<dbReference type="InterPro" id="IPR036565">
    <property type="entry name" value="Mur-like_cat_sf"/>
</dbReference>